<dbReference type="AlphaFoldDB" id="A0A562SIB9"/>
<evidence type="ECO:0000256" key="1">
    <source>
        <dbReference type="SAM" id="SignalP"/>
    </source>
</evidence>
<feature type="signal peptide" evidence="1">
    <location>
        <begin position="1"/>
        <end position="22"/>
    </location>
</feature>
<dbReference type="RefSeq" id="WP_144887721.1">
    <property type="nucleotide sequence ID" value="NZ_VLLE01000005.1"/>
</dbReference>
<gene>
    <name evidence="2" type="ORF">IQ13_3343</name>
</gene>
<evidence type="ECO:0008006" key="4">
    <source>
        <dbReference type="Google" id="ProtNLM"/>
    </source>
</evidence>
<comment type="caution">
    <text evidence="2">The sequence shown here is derived from an EMBL/GenBank/DDBJ whole genome shotgun (WGS) entry which is preliminary data.</text>
</comment>
<feature type="chain" id="PRO_5021998485" description="Peptidase C39-like protein" evidence="1">
    <location>
        <begin position="23"/>
        <end position="295"/>
    </location>
</feature>
<keyword evidence="1" id="KW-0732">Signal</keyword>
<name>A0A562SIB9_9BACT</name>
<dbReference type="OrthoDB" id="646552at2"/>
<evidence type="ECO:0000313" key="3">
    <source>
        <dbReference type="Proteomes" id="UP000316167"/>
    </source>
</evidence>
<protein>
    <recommendedName>
        <fullName evidence="4">Peptidase C39-like protein</fullName>
    </recommendedName>
</protein>
<reference evidence="2 3" key="1">
    <citation type="journal article" date="2015" name="Stand. Genomic Sci.">
        <title>Genomic Encyclopedia of Bacterial and Archaeal Type Strains, Phase III: the genomes of soil and plant-associated and newly described type strains.</title>
        <authorList>
            <person name="Whitman W.B."/>
            <person name="Woyke T."/>
            <person name="Klenk H.P."/>
            <person name="Zhou Y."/>
            <person name="Lilburn T.G."/>
            <person name="Beck B.J."/>
            <person name="De Vos P."/>
            <person name="Vandamme P."/>
            <person name="Eisen J.A."/>
            <person name="Garrity G."/>
            <person name="Hugenholtz P."/>
            <person name="Kyrpides N.C."/>
        </authorList>
    </citation>
    <scope>NUCLEOTIDE SEQUENCE [LARGE SCALE GENOMIC DNA]</scope>
    <source>
        <strain evidence="2 3">CGMCC 1.7271</strain>
    </source>
</reference>
<accession>A0A562SIB9</accession>
<organism evidence="2 3">
    <name type="scientific">Lacibacter cauensis</name>
    <dbReference type="NCBI Taxonomy" id="510947"/>
    <lineage>
        <taxon>Bacteria</taxon>
        <taxon>Pseudomonadati</taxon>
        <taxon>Bacteroidota</taxon>
        <taxon>Chitinophagia</taxon>
        <taxon>Chitinophagales</taxon>
        <taxon>Chitinophagaceae</taxon>
        <taxon>Lacibacter</taxon>
    </lineage>
</organism>
<keyword evidence="3" id="KW-1185">Reference proteome</keyword>
<evidence type="ECO:0000313" key="2">
    <source>
        <dbReference type="EMBL" id="TWI80664.1"/>
    </source>
</evidence>
<dbReference type="Proteomes" id="UP000316167">
    <property type="component" value="Unassembled WGS sequence"/>
</dbReference>
<sequence length="295" mass="33926">MGIPTRLLFCCLLCWNLFAATAQTSSGLRLNKKQQALALLNQTTLTASTFWQNVNPELFLANLKRNAEQPVFLYAGRNTNFCGYAAVGYILLEQDPLGYVQFMLNLYKHGEATYASVRYKPTAAVRKTAGTILYEGELDRNDADQVFFFTLADHYKGYLNLLHLNYKRDRELGLWAATNLSKFNRMLRAMMQTEIRCIGYDLVRVKQKHLVDSLQKKLLHGDVFLYLNNSILRKKNHNKVKKHIPTHYVVLKSISEENGVITLTYWDAGFTTLRQIDQKALNSLLFGISWSVRNR</sequence>
<dbReference type="EMBL" id="VLLE01000005">
    <property type="protein sequence ID" value="TWI80664.1"/>
    <property type="molecule type" value="Genomic_DNA"/>
</dbReference>
<proteinExistence type="predicted"/>